<dbReference type="EMBL" id="JASNVP010000004">
    <property type="protein sequence ID" value="MDK4325838.1"/>
    <property type="molecule type" value="Genomic_DNA"/>
</dbReference>
<dbReference type="GO" id="GO:0009060">
    <property type="term" value="P:aerobic respiration"/>
    <property type="evidence" value="ECO:0007669"/>
    <property type="project" value="InterPro"/>
</dbReference>
<dbReference type="SUPFAM" id="SSF81442">
    <property type="entry name" value="Cytochrome c oxidase subunit I-like"/>
    <property type="match status" value="1"/>
</dbReference>
<keyword evidence="2" id="KW-0812">Transmembrane</keyword>
<dbReference type="Pfam" id="PF22085">
    <property type="entry name" value="NorB_cytochrome_c-like"/>
    <property type="match status" value="1"/>
</dbReference>
<dbReference type="Pfam" id="PF00115">
    <property type="entry name" value="COX1"/>
    <property type="match status" value="1"/>
</dbReference>
<dbReference type="PANTHER" id="PTHR10422:SF38">
    <property type="entry name" value="CYTOCHROME B SUBUNIT OF NITRIC OXIDE REDUCTASE"/>
    <property type="match status" value="1"/>
</dbReference>
<dbReference type="InterPro" id="IPR036927">
    <property type="entry name" value="Cyt_c_oxase-like_su1_sf"/>
</dbReference>
<dbReference type="Proteomes" id="UP001226160">
    <property type="component" value="Unassembled WGS sequence"/>
</dbReference>
<dbReference type="InterPro" id="IPR000883">
    <property type="entry name" value="Cyt_C_Oxase_1"/>
</dbReference>
<dbReference type="GO" id="GO:0020037">
    <property type="term" value="F:heme binding"/>
    <property type="evidence" value="ECO:0007669"/>
    <property type="project" value="InterPro"/>
</dbReference>
<accession>A0AAP4F9W7</accession>
<sequence length="853" mass="95361">MSDAQRASYMQGAEDRAKPVLKLNSAWVQGVALTMLFGFFVMGFLAYRTYDASMPQPQQIVSQETGEEILTTEQITHGQQLFQARGLQQYGSVMGHGAYLGPDFTAEYLRMATEHAGEQNTENGIPDFISPEATEDEAIVEEFRTNRYDEETGVLEWTPNQISAFEEAQRYYRDYFGANSGDHGLPSDFITNDEDIHDLTAFFAWTAWASAAERPGQDYSYTNNWPAEPRVDNKPTADLVVWSVLSLIALIGGIGLIFAIYGRWSKQIGWHAEETPNLDFKQPGEVKLSKSQKVVAWFVLVTMLLFLIQALLGAAVQHYRVEIEGFFGIPLQEILPYNVARTWHLQLSLLWTAGGLLAAGIFLAPFIARREPKRQNWLTWALLGAIAFVVFGSMAFEWLSSFGLVPEGSIWSQQWEFLDLPRFFQILLTVGMFIWIFMIFRTLHGRLKTEHKSNMPWLFFFSGLTIPGFYAVGMLAGSSTHLTVAEFWRFWVVHLWVEDFLELFTTIMVAYVFVLLGVIREKIALGIIYLDIILYSIGGVIGTMHHLYFSGTPVEHMALGSFFSAAEVVPLTLLTVEAWTFMQLGSKQRASGDRPFPHRWAVMFLVAVGFWNFLGAGIFGFLVNLPIVSYFQIGTALTANHAHGAMMGVYGFLAVGLGVFALRYLTPPKYWSDKSMQWSFWLLNIGLLWMVFISLLPLGTLQLYHSVAEGYVEARSLGYITQPDNAIIEWLRLPGDVIFLAGIPGLIWGAFKAIRHSGEIPTMQDEEEFPVTPLFSKIESEENLEPAGAGTGGSPVGLVSGGHGRVDNRSGAELSESLRKHKGANSSSSTKWGGSYSSDNRDAGDGDQRNDSE</sequence>
<dbReference type="AlphaFoldDB" id="A0AAP4F9W7"/>
<feature type="transmembrane region" description="Helical" evidence="2">
    <location>
        <begin position="380"/>
        <end position="403"/>
    </location>
</feature>
<feature type="transmembrane region" description="Helical" evidence="2">
    <location>
        <begin position="294"/>
        <end position="316"/>
    </location>
</feature>
<reference evidence="4" key="1">
    <citation type="submission" date="2023-05" db="EMBL/GenBank/DDBJ databases">
        <title>Metabolic capabilities are highly conserved among human nasal-associated Corynebacterium species in pangenomic analyses.</title>
        <authorList>
            <person name="Tran T.H."/>
            <person name="Roberts A.Q."/>
            <person name="Escapa I.F."/>
            <person name="Gao W."/>
            <person name="Conlan S."/>
            <person name="Kong H."/>
            <person name="Segre J.A."/>
            <person name="Kelly M.S."/>
            <person name="Lemon K.P."/>
        </authorList>
    </citation>
    <scope>NUCLEOTIDE SEQUENCE</scope>
    <source>
        <strain evidence="4">KPL2654</strain>
    </source>
</reference>
<feature type="transmembrane region" description="Helical" evidence="2">
    <location>
        <begin position="423"/>
        <end position="443"/>
    </location>
</feature>
<evidence type="ECO:0000313" key="5">
    <source>
        <dbReference type="Proteomes" id="UP001226160"/>
    </source>
</evidence>
<dbReference type="InterPro" id="IPR054309">
    <property type="entry name" value="NorB_cytochrome_c-like"/>
</dbReference>
<feature type="compositionally biased region" description="Basic and acidic residues" evidence="1">
    <location>
        <begin position="839"/>
        <end position="853"/>
    </location>
</feature>
<feature type="transmembrane region" description="Helical" evidence="2">
    <location>
        <begin position="526"/>
        <end position="549"/>
    </location>
</feature>
<gene>
    <name evidence="4" type="ORF">QPX54_04810</name>
</gene>
<dbReference type="PANTHER" id="PTHR10422">
    <property type="entry name" value="CYTOCHROME C OXIDASE SUBUNIT 1"/>
    <property type="match status" value="1"/>
</dbReference>
<proteinExistence type="predicted"/>
<feature type="transmembrane region" description="Helical" evidence="2">
    <location>
        <begin position="647"/>
        <end position="666"/>
    </location>
</feature>
<feature type="compositionally biased region" description="Gly residues" evidence="1">
    <location>
        <begin position="789"/>
        <end position="803"/>
    </location>
</feature>
<feature type="transmembrane region" description="Helical" evidence="2">
    <location>
        <begin position="678"/>
        <end position="698"/>
    </location>
</feature>
<feature type="transmembrane region" description="Helical" evidence="2">
    <location>
        <begin position="500"/>
        <end position="519"/>
    </location>
</feature>
<feature type="transmembrane region" description="Helical" evidence="2">
    <location>
        <begin position="602"/>
        <end position="627"/>
    </location>
</feature>
<organism evidence="4 5">
    <name type="scientific">Corynebacterium propinquum</name>
    <dbReference type="NCBI Taxonomy" id="43769"/>
    <lineage>
        <taxon>Bacteria</taxon>
        <taxon>Bacillati</taxon>
        <taxon>Actinomycetota</taxon>
        <taxon>Actinomycetes</taxon>
        <taxon>Mycobacteriales</taxon>
        <taxon>Corynebacteriaceae</taxon>
        <taxon>Corynebacterium</taxon>
    </lineage>
</organism>
<dbReference type="GO" id="GO:0004129">
    <property type="term" value="F:cytochrome-c oxidase activity"/>
    <property type="evidence" value="ECO:0007669"/>
    <property type="project" value="InterPro"/>
</dbReference>
<evidence type="ECO:0000259" key="3">
    <source>
        <dbReference type="Pfam" id="PF22085"/>
    </source>
</evidence>
<feature type="transmembrane region" description="Helical" evidence="2">
    <location>
        <begin position="239"/>
        <end position="261"/>
    </location>
</feature>
<keyword evidence="2" id="KW-1133">Transmembrane helix</keyword>
<feature type="region of interest" description="Disordered" evidence="1">
    <location>
        <begin position="784"/>
        <end position="853"/>
    </location>
</feature>
<keyword evidence="2" id="KW-0472">Membrane</keyword>
<name>A0AAP4F9W7_9CORY</name>
<feature type="transmembrane region" description="Helical" evidence="2">
    <location>
        <begin position="455"/>
        <end position="480"/>
    </location>
</feature>
<evidence type="ECO:0000256" key="1">
    <source>
        <dbReference type="SAM" id="MobiDB-lite"/>
    </source>
</evidence>
<feature type="compositionally biased region" description="Low complexity" evidence="1">
    <location>
        <begin position="826"/>
        <end position="838"/>
    </location>
</feature>
<feature type="transmembrane region" description="Helical" evidence="2">
    <location>
        <begin position="26"/>
        <end position="47"/>
    </location>
</feature>
<evidence type="ECO:0000256" key="2">
    <source>
        <dbReference type="SAM" id="Phobius"/>
    </source>
</evidence>
<feature type="transmembrane region" description="Helical" evidence="2">
    <location>
        <begin position="561"/>
        <end position="581"/>
    </location>
</feature>
<protein>
    <submittedName>
        <fullName evidence="4">Nitric-oxide reductase large subunit</fullName>
    </submittedName>
</protein>
<dbReference type="Gene3D" id="1.20.210.10">
    <property type="entry name" value="Cytochrome c oxidase-like, subunit I domain"/>
    <property type="match status" value="1"/>
</dbReference>
<dbReference type="RefSeq" id="WP_284589588.1">
    <property type="nucleotide sequence ID" value="NZ_JASNVP010000004.1"/>
</dbReference>
<evidence type="ECO:0000313" key="4">
    <source>
        <dbReference type="EMBL" id="MDK4325838.1"/>
    </source>
</evidence>
<dbReference type="GO" id="GO:0016020">
    <property type="term" value="C:membrane"/>
    <property type="evidence" value="ECO:0007669"/>
    <property type="project" value="InterPro"/>
</dbReference>
<comment type="caution">
    <text evidence="4">The sequence shown here is derived from an EMBL/GenBank/DDBJ whole genome shotgun (WGS) entry which is preliminary data.</text>
</comment>
<feature type="transmembrane region" description="Helical" evidence="2">
    <location>
        <begin position="349"/>
        <end position="368"/>
    </location>
</feature>
<feature type="domain" description="Nitric oxide reductase subunit B cytochrome c-like" evidence="3">
    <location>
        <begin position="57"/>
        <end position="227"/>
    </location>
</feature>